<dbReference type="RefSeq" id="WP_175478261.1">
    <property type="nucleotide sequence ID" value="NZ_FMXQ01000001.1"/>
</dbReference>
<dbReference type="Gene3D" id="1.10.260.40">
    <property type="entry name" value="lambda repressor-like DNA-binding domains"/>
    <property type="match status" value="1"/>
</dbReference>
<reference evidence="5 6" key="1">
    <citation type="submission" date="2016-10" db="EMBL/GenBank/DDBJ databases">
        <authorList>
            <person name="de Groot N.N."/>
        </authorList>
    </citation>
    <scope>NUCLEOTIDE SEQUENCE [LARGE SCALE GENOMIC DNA]</scope>
    <source>
        <strain evidence="5 6">ATCC 35022</strain>
    </source>
</reference>
<name>A0A1G6AEY8_9HYPH</name>
<dbReference type="Pfam" id="PF13377">
    <property type="entry name" value="Peripla_BP_3"/>
    <property type="match status" value="1"/>
</dbReference>
<dbReference type="Pfam" id="PF00356">
    <property type="entry name" value="LacI"/>
    <property type="match status" value="1"/>
</dbReference>
<accession>A0A1G6AEY8</accession>
<dbReference type="SUPFAM" id="SSF53822">
    <property type="entry name" value="Periplasmic binding protein-like I"/>
    <property type="match status" value="1"/>
</dbReference>
<dbReference type="SUPFAM" id="SSF47413">
    <property type="entry name" value="lambda repressor-like DNA-binding domains"/>
    <property type="match status" value="1"/>
</dbReference>
<keyword evidence="6" id="KW-1185">Reference proteome</keyword>
<dbReference type="CDD" id="cd06284">
    <property type="entry name" value="PBP1_LacI-like"/>
    <property type="match status" value="1"/>
</dbReference>
<keyword evidence="1" id="KW-0805">Transcription regulation</keyword>
<dbReference type="CDD" id="cd01392">
    <property type="entry name" value="HTH_LacI"/>
    <property type="match status" value="1"/>
</dbReference>
<sequence>MARSDGTQPRGATRRATILDVARRASVSTATVSRALTDPERVAEPTRSRVMAAIAETGYTPNATARNLRARSTKIVLCLLPGLGHSFWNVIINAVEEVLTRAGYGVIFGDTRSDPVREAHYDRIVRAGQVDGVLLFNGRLPGADFAELDRVVPITLISNDIPSSGLPVFEVDNHAAARTMTEHLISLGHRRIAHITGPIANVETGERLNGYRDALIDAGIAVDDDLIWPGKFNFTAGVKAARTFLGLECERPTAVFAASDELAIAFIKTVKDAGLRVPEDVSVAGFDGIEYSAMYDPALTTMLQPRAEMGRLGAENLVLRMSGAQVESKGARLPCSLLIRDSVAEYAGAKAKAPATPRRVRTAAG</sequence>
<dbReference type="Proteomes" id="UP000199071">
    <property type="component" value="Unassembled WGS sequence"/>
</dbReference>
<dbReference type="InterPro" id="IPR000843">
    <property type="entry name" value="HTH_LacI"/>
</dbReference>
<dbReference type="Gene3D" id="3.40.50.2300">
    <property type="match status" value="2"/>
</dbReference>
<evidence type="ECO:0000313" key="5">
    <source>
        <dbReference type="EMBL" id="SDB07008.1"/>
    </source>
</evidence>
<evidence type="ECO:0000256" key="3">
    <source>
        <dbReference type="ARBA" id="ARBA00023163"/>
    </source>
</evidence>
<proteinExistence type="predicted"/>
<keyword evidence="2" id="KW-0238">DNA-binding</keyword>
<evidence type="ECO:0000259" key="4">
    <source>
        <dbReference type="PROSITE" id="PS50932"/>
    </source>
</evidence>
<gene>
    <name evidence="5" type="ORF">SAMN02982931_00534</name>
</gene>
<dbReference type="STRING" id="665467.SAMN02982931_00534"/>
<dbReference type="InterPro" id="IPR028082">
    <property type="entry name" value="Peripla_BP_I"/>
</dbReference>
<dbReference type="EMBL" id="FMXQ01000001">
    <property type="protein sequence ID" value="SDB07008.1"/>
    <property type="molecule type" value="Genomic_DNA"/>
</dbReference>
<dbReference type="GO" id="GO:0003700">
    <property type="term" value="F:DNA-binding transcription factor activity"/>
    <property type="evidence" value="ECO:0007669"/>
    <property type="project" value="TreeGrafter"/>
</dbReference>
<keyword evidence="3" id="KW-0804">Transcription</keyword>
<dbReference type="GO" id="GO:0000976">
    <property type="term" value="F:transcription cis-regulatory region binding"/>
    <property type="evidence" value="ECO:0007669"/>
    <property type="project" value="TreeGrafter"/>
</dbReference>
<dbReference type="InterPro" id="IPR046335">
    <property type="entry name" value="LacI/GalR-like_sensor"/>
</dbReference>
<organism evidence="5 6">
    <name type="scientific">Bauldia litoralis</name>
    <dbReference type="NCBI Taxonomy" id="665467"/>
    <lineage>
        <taxon>Bacteria</taxon>
        <taxon>Pseudomonadati</taxon>
        <taxon>Pseudomonadota</taxon>
        <taxon>Alphaproteobacteria</taxon>
        <taxon>Hyphomicrobiales</taxon>
        <taxon>Kaistiaceae</taxon>
        <taxon>Bauldia</taxon>
    </lineage>
</organism>
<evidence type="ECO:0000313" key="6">
    <source>
        <dbReference type="Proteomes" id="UP000199071"/>
    </source>
</evidence>
<dbReference type="PANTHER" id="PTHR30146:SF109">
    <property type="entry name" value="HTH-TYPE TRANSCRIPTIONAL REGULATOR GALS"/>
    <property type="match status" value="1"/>
</dbReference>
<evidence type="ECO:0000256" key="1">
    <source>
        <dbReference type="ARBA" id="ARBA00023015"/>
    </source>
</evidence>
<protein>
    <submittedName>
        <fullName evidence="5">Transcriptional regulator, LacI family</fullName>
    </submittedName>
</protein>
<dbReference type="PANTHER" id="PTHR30146">
    <property type="entry name" value="LACI-RELATED TRANSCRIPTIONAL REPRESSOR"/>
    <property type="match status" value="1"/>
</dbReference>
<feature type="domain" description="HTH lacI-type" evidence="4">
    <location>
        <begin position="16"/>
        <end position="70"/>
    </location>
</feature>
<dbReference type="SMART" id="SM00354">
    <property type="entry name" value="HTH_LACI"/>
    <property type="match status" value="1"/>
</dbReference>
<dbReference type="AlphaFoldDB" id="A0A1G6AEY8"/>
<dbReference type="PROSITE" id="PS50932">
    <property type="entry name" value="HTH_LACI_2"/>
    <property type="match status" value="1"/>
</dbReference>
<evidence type="ECO:0000256" key="2">
    <source>
        <dbReference type="ARBA" id="ARBA00023125"/>
    </source>
</evidence>
<dbReference type="PROSITE" id="PS00356">
    <property type="entry name" value="HTH_LACI_1"/>
    <property type="match status" value="1"/>
</dbReference>
<dbReference type="InterPro" id="IPR010982">
    <property type="entry name" value="Lambda_DNA-bd_dom_sf"/>
</dbReference>